<evidence type="ECO:0000256" key="4">
    <source>
        <dbReference type="ARBA" id="ARBA00023242"/>
    </source>
</evidence>
<dbReference type="InterPro" id="IPR044660">
    <property type="entry name" value="IBH1-like"/>
</dbReference>
<evidence type="ECO:0008006" key="8">
    <source>
        <dbReference type="Google" id="ProtNLM"/>
    </source>
</evidence>
<evidence type="ECO:0000256" key="5">
    <source>
        <dbReference type="SAM" id="MobiDB-lite"/>
    </source>
</evidence>
<dbReference type="AlphaFoldDB" id="A0AAN7KR57"/>
<evidence type="ECO:0000256" key="1">
    <source>
        <dbReference type="ARBA" id="ARBA00004123"/>
    </source>
</evidence>
<dbReference type="SUPFAM" id="SSF47459">
    <property type="entry name" value="HLH, helix-loop-helix DNA-binding domain"/>
    <property type="match status" value="1"/>
</dbReference>
<keyword evidence="2" id="KW-0805">Transcription regulation</keyword>
<evidence type="ECO:0000313" key="6">
    <source>
        <dbReference type="EMBL" id="KAK4768231.1"/>
    </source>
</evidence>
<dbReference type="GO" id="GO:0006355">
    <property type="term" value="P:regulation of DNA-templated transcription"/>
    <property type="evidence" value="ECO:0007669"/>
    <property type="project" value="InterPro"/>
</dbReference>
<dbReference type="PANTHER" id="PTHR33124:SF39">
    <property type="entry name" value="TRANSCRIPTION FACTOR UPBEAT1"/>
    <property type="match status" value="1"/>
</dbReference>
<comment type="subcellular location">
    <subcellularLocation>
        <location evidence="1">Nucleus</location>
    </subcellularLocation>
</comment>
<reference evidence="6 7" key="1">
    <citation type="journal article" date="2023" name="Hortic Res">
        <title>Pangenome of water caltrop reveals structural variations and asymmetric subgenome divergence after allopolyploidization.</title>
        <authorList>
            <person name="Zhang X."/>
            <person name="Chen Y."/>
            <person name="Wang L."/>
            <person name="Yuan Y."/>
            <person name="Fang M."/>
            <person name="Shi L."/>
            <person name="Lu R."/>
            <person name="Comes H.P."/>
            <person name="Ma Y."/>
            <person name="Chen Y."/>
            <person name="Huang G."/>
            <person name="Zhou Y."/>
            <person name="Zheng Z."/>
            <person name="Qiu Y."/>
        </authorList>
    </citation>
    <scope>NUCLEOTIDE SEQUENCE [LARGE SCALE GENOMIC DNA]</scope>
    <source>
        <tissue evidence="6">Roots</tissue>
    </source>
</reference>
<evidence type="ECO:0000256" key="2">
    <source>
        <dbReference type="ARBA" id="ARBA00023015"/>
    </source>
</evidence>
<keyword evidence="4" id="KW-0539">Nucleus</keyword>
<sequence>MWAADQDGKGSKFLMRRSSSPSSSMGKRGRKRVHIRRSGRRSWSRIEKRVRMLKRLVPNIDQRRVGLEGLFVDTADYILSLEARVRTMQIMVDRLSAVGDEGEVDLTVASKAALSKEFGEYIKS</sequence>
<dbReference type="Proteomes" id="UP001345219">
    <property type="component" value="Chromosome 3"/>
</dbReference>
<proteinExistence type="predicted"/>
<dbReference type="InterPro" id="IPR036638">
    <property type="entry name" value="HLH_DNA-bd_sf"/>
</dbReference>
<keyword evidence="7" id="KW-1185">Reference proteome</keyword>
<gene>
    <name evidence="6" type="ORF">SAY87_003372</name>
</gene>
<feature type="region of interest" description="Disordered" evidence="5">
    <location>
        <begin position="1"/>
        <end position="40"/>
    </location>
</feature>
<comment type="caution">
    <text evidence="6">The sequence shown here is derived from an EMBL/GenBank/DDBJ whole genome shotgun (WGS) entry which is preliminary data.</text>
</comment>
<feature type="compositionally biased region" description="Low complexity" evidence="5">
    <location>
        <begin position="16"/>
        <end position="26"/>
    </location>
</feature>
<keyword evidence="3" id="KW-0804">Transcription</keyword>
<dbReference type="GO" id="GO:0005634">
    <property type="term" value="C:nucleus"/>
    <property type="evidence" value="ECO:0007669"/>
    <property type="project" value="UniProtKB-SubCell"/>
</dbReference>
<evidence type="ECO:0000256" key="3">
    <source>
        <dbReference type="ARBA" id="ARBA00023163"/>
    </source>
</evidence>
<accession>A0AAN7KR57</accession>
<dbReference type="GO" id="GO:0046983">
    <property type="term" value="F:protein dimerization activity"/>
    <property type="evidence" value="ECO:0007669"/>
    <property type="project" value="InterPro"/>
</dbReference>
<feature type="compositionally biased region" description="Basic residues" evidence="5">
    <location>
        <begin position="27"/>
        <end position="40"/>
    </location>
</feature>
<name>A0AAN7KR57_9MYRT</name>
<dbReference type="PANTHER" id="PTHR33124">
    <property type="entry name" value="TRANSCRIPTION FACTOR IBH1-LIKE 1"/>
    <property type="match status" value="1"/>
</dbReference>
<organism evidence="6 7">
    <name type="scientific">Trapa incisa</name>
    <dbReference type="NCBI Taxonomy" id="236973"/>
    <lineage>
        <taxon>Eukaryota</taxon>
        <taxon>Viridiplantae</taxon>
        <taxon>Streptophyta</taxon>
        <taxon>Embryophyta</taxon>
        <taxon>Tracheophyta</taxon>
        <taxon>Spermatophyta</taxon>
        <taxon>Magnoliopsida</taxon>
        <taxon>eudicotyledons</taxon>
        <taxon>Gunneridae</taxon>
        <taxon>Pentapetalae</taxon>
        <taxon>rosids</taxon>
        <taxon>malvids</taxon>
        <taxon>Myrtales</taxon>
        <taxon>Lythraceae</taxon>
        <taxon>Trapa</taxon>
    </lineage>
</organism>
<dbReference type="EMBL" id="JAXIOK010000006">
    <property type="protein sequence ID" value="KAK4768231.1"/>
    <property type="molecule type" value="Genomic_DNA"/>
</dbReference>
<protein>
    <recommendedName>
        <fullName evidence="8">BHLH domain-containing protein</fullName>
    </recommendedName>
</protein>
<feature type="compositionally biased region" description="Basic and acidic residues" evidence="5">
    <location>
        <begin position="1"/>
        <end position="10"/>
    </location>
</feature>
<evidence type="ECO:0000313" key="7">
    <source>
        <dbReference type="Proteomes" id="UP001345219"/>
    </source>
</evidence>